<dbReference type="RefSeq" id="XP_009052973.1">
    <property type="nucleotide sequence ID" value="XM_009054725.1"/>
</dbReference>
<sequence length="294" mass="33670">MATLIYCYLFTLFISVSIENVLKSHQEFDFVAIFDSFQYQIDYLKADKQDMELNIAMLVEERGLVSNKFKTLEKKIEACESRMSKMAIQVAENAEELSAITHRLDEQDQTLLEITGNISQLKKSLVSPLKIKIIEGRLNKLESLQSSSEQDIKNTIEYFELTFSNLTHHMDYLNNQTLDLEKKIETFSTNGSPPLRQTTKVSYVWLNKSQNIDDISLQELLSSAKELPGQQVEYESVEKDLEWIQMELSSLKLKQWALQSQMLQCNCTSGTGSPNSTSSWNNSSFTPKGVYLLI</sequence>
<dbReference type="HOGENOM" id="CLU_947612_0_0_1"/>
<dbReference type="AlphaFoldDB" id="V3ZXW1"/>
<dbReference type="Proteomes" id="UP000030746">
    <property type="component" value="Unassembled WGS sequence"/>
</dbReference>
<dbReference type="KEGG" id="lgi:LOTGIDRAFT_174865"/>
<gene>
    <name evidence="3" type="ORF">LOTGIDRAFT_174865</name>
</gene>
<dbReference type="EMBL" id="KB201480">
    <property type="protein sequence ID" value="ESO96343.1"/>
    <property type="molecule type" value="Genomic_DNA"/>
</dbReference>
<keyword evidence="2" id="KW-0732">Signal</keyword>
<feature type="chain" id="PRO_5004716696" evidence="2">
    <location>
        <begin position="19"/>
        <end position="294"/>
    </location>
</feature>
<evidence type="ECO:0000313" key="3">
    <source>
        <dbReference type="EMBL" id="ESO96343.1"/>
    </source>
</evidence>
<accession>V3ZXW1</accession>
<reference evidence="3 4" key="1">
    <citation type="journal article" date="2013" name="Nature">
        <title>Insights into bilaterian evolution from three spiralian genomes.</title>
        <authorList>
            <person name="Simakov O."/>
            <person name="Marletaz F."/>
            <person name="Cho S.J."/>
            <person name="Edsinger-Gonzales E."/>
            <person name="Havlak P."/>
            <person name="Hellsten U."/>
            <person name="Kuo D.H."/>
            <person name="Larsson T."/>
            <person name="Lv J."/>
            <person name="Arendt D."/>
            <person name="Savage R."/>
            <person name="Osoegawa K."/>
            <person name="de Jong P."/>
            <person name="Grimwood J."/>
            <person name="Chapman J.A."/>
            <person name="Shapiro H."/>
            <person name="Aerts A."/>
            <person name="Otillar R.P."/>
            <person name="Terry A.Y."/>
            <person name="Boore J.L."/>
            <person name="Grigoriev I.V."/>
            <person name="Lindberg D.R."/>
            <person name="Seaver E.C."/>
            <person name="Weisblat D.A."/>
            <person name="Putnam N.H."/>
            <person name="Rokhsar D.S."/>
        </authorList>
    </citation>
    <scope>NUCLEOTIDE SEQUENCE [LARGE SCALE GENOMIC DNA]</scope>
</reference>
<evidence type="ECO:0000256" key="1">
    <source>
        <dbReference type="SAM" id="Coils"/>
    </source>
</evidence>
<feature type="coiled-coil region" evidence="1">
    <location>
        <begin position="41"/>
        <end position="89"/>
    </location>
</feature>
<keyword evidence="1" id="KW-0175">Coiled coil</keyword>
<organism evidence="3 4">
    <name type="scientific">Lottia gigantea</name>
    <name type="common">Giant owl limpet</name>
    <dbReference type="NCBI Taxonomy" id="225164"/>
    <lineage>
        <taxon>Eukaryota</taxon>
        <taxon>Metazoa</taxon>
        <taxon>Spiralia</taxon>
        <taxon>Lophotrochozoa</taxon>
        <taxon>Mollusca</taxon>
        <taxon>Gastropoda</taxon>
        <taxon>Patellogastropoda</taxon>
        <taxon>Lottioidea</taxon>
        <taxon>Lottiidae</taxon>
        <taxon>Lottia</taxon>
    </lineage>
</organism>
<feature type="signal peptide" evidence="2">
    <location>
        <begin position="1"/>
        <end position="18"/>
    </location>
</feature>
<protein>
    <submittedName>
        <fullName evidence="3">Uncharacterized protein</fullName>
    </submittedName>
</protein>
<keyword evidence="4" id="KW-1185">Reference proteome</keyword>
<proteinExistence type="predicted"/>
<name>V3ZXW1_LOTGI</name>
<evidence type="ECO:0000313" key="4">
    <source>
        <dbReference type="Proteomes" id="UP000030746"/>
    </source>
</evidence>
<dbReference type="CTD" id="20242903"/>
<dbReference type="GeneID" id="20242903"/>
<evidence type="ECO:0000256" key="2">
    <source>
        <dbReference type="SAM" id="SignalP"/>
    </source>
</evidence>